<name>A0A2V4GPC0_SERMA</name>
<dbReference type="EMBL" id="PQGI02000001">
    <property type="protein sequence ID" value="MEX3185865.1"/>
    <property type="molecule type" value="Genomic_DNA"/>
</dbReference>
<organism evidence="3 6">
    <name type="scientific">Serratia marcescens</name>
    <dbReference type="NCBI Taxonomy" id="615"/>
    <lineage>
        <taxon>Bacteria</taxon>
        <taxon>Pseudomonadati</taxon>
        <taxon>Pseudomonadota</taxon>
        <taxon>Gammaproteobacteria</taxon>
        <taxon>Enterobacterales</taxon>
        <taxon>Yersiniaceae</taxon>
        <taxon>Serratia</taxon>
    </lineage>
</organism>
<dbReference type="AlphaFoldDB" id="A0A2V4GPC0"/>
<evidence type="ECO:0000313" key="7">
    <source>
        <dbReference type="Proteomes" id="UP000247823"/>
    </source>
</evidence>
<keyword evidence="1" id="KW-1133">Transmembrane helix</keyword>
<accession>A0A2V4GPC0</accession>
<reference evidence="3 6" key="5">
    <citation type="submission" date="2024-07" db="EMBL/GenBank/DDBJ databases">
        <title>Making a pathogen? Evaluating the impact of protist predation on the evolution of virulence in Serratia marcescens.</title>
        <authorList>
            <person name="Hopkins H."/>
            <person name="Lopezguerra C."/>
            <person name="Lau M.-J."/>
        </authorList>
    </citation>
    <scope>NUCLEOTIDE SEQUENCE [LARGE SCALE GENOMIC DNA]</scope>
    <source>
        <strain evidence="3 6">KZ19</strain>
    </source>
</reference>
<keyword evidence="1" id="KW-0472">Membrane</keyword>
<evidence type="ECO:0000313" key="6">
    <source>
        <dbReference type="Proteomes" id="UP000237365"/>
    </source>
</evidence>
<keyword evidence="7" id="KW-1185">Reference proteome</keyword>
<dbReference type="EMBL" id="QJQB01000534">
    <property type="protein sequence ID" value="PYA57337.1"/>
    <property type="molecule type" value="Genomic_DNA"/>
</dbReference>
<reference evidence="5 7" key="2">
    <citation type="submission" date="2018-06" db="EMBL/GenBank/DDBJ databases">
        <title>Serratia marcescens genome sequencing and assembly.</title>
        <authorList>
            <person name="Martins R.C.R."/>
            <person name="Perdigao-Neto L.V."/>
            <person name="Costa S.F."/>
            <person name="Levin A.S.S."/>
        </authorList>
    </citation>
    <scope>NUCLEOTIDE SEQUENCE [LARGE SCALE GENOMIC DNA]</scope>
    <source>
        <strain evidence="5 7">1283</strain>
    </source>
</reference>
<reference evidence="7" key="3">
    <citation type="submission" date="2018-06" db="EMBL/GenBank/DDBJ databases">
        <title>Serratia marcescens genome sequencing and assembly.</title>
        <authorList>
            <person name="Martins R.C."/>
            <person name="Perdigao-Neto L.V."/>
            <person name="Costa S.F."/>
            <person name="Levin A.S.S."/>
        </authorList>
    </citation>
    <scope>NUCLEOTIDE SEQUENCE [LARGE SCALE GENOMIC DNA]</scope>
    <source>
        <strain evidence="7">1283</strain>
    </source>
</reference>
<reference evidence="3 6" key="6">
    <citation type="submission" date="2024-07" db="EMBL/GenBank/DDBJ databases">
        <authorList>
            <person name="Raymann K."/>
        </authorList>
    </citation>
    <scope>NUCLEOTIDE SEQUENCE [LARGE SCALE GENOMIC DNA]</scope>
    <source>
        <strain evidence="3 6">KZ19</strain>
    </source>
</reference>
<evidence type="ECO:0000256" key="1">
    <source>
        <dbReference type="SAM" id="Phobius"/>
    </source>
</evidence>
<dbReference type="Proteomes" id="UP000247823">
    <property type="component" value="Unassembled WGS sequence"/>
</dbReference>
<protein>
    <submittedName>
        <fullName evidence="3">Uncharacterized protein</fullName>
    </submittedName>
</protein>
<dbReference type="GeneID" id="64307052"/>
<dbReference type="Proteomes" id="UP000237365">
    <property type="component" value="Unassembled WGS sequence"/>
</dbReference>
<sequence length="73" mass="7817">MAKVSNLLLFIGLAMLAIAAGLNTYSGYAPADPNSTPLFSPLWWTRWFPLYASGAALLLVGLVLRVTAKGRAH</sequence>
<evidence type="ECO:0000256" key="2">
    <source>
        <dbReference type="SAM" id="SignalP"/>
    </source>
</evidence>
<feature type="signal peptide" evidence="2">
    <location>
        <begin position="1"/>
        <end position="19"/>
    </location>
</feature>
<keyword evidence="1" id="KW-0812">Transmembrane</keyword>
<feature type="chain" id="PRO_5044582244" evidence="2">
    <location>
        <begin position="20"/>
        <end position="73"/>
    </location>
</feature>
<proteinExistence type="predicted"/>
<evidence type="ECO:0000313" key="3">
    <source>
        <dbReference type="EMBL" id="MEX3185865.1"/>
    </source>
</evidence>
<comment type="caution">
    <text evidence="3">The sequence shown here is derived from an EMBL/GenBank/DDBJ whole genome shotgun (WGS) entry which is preliminary data.</text>
</comment>
<reference evidence="5" key="4">
    <citation type="submission" date="2018-06" db="EMBL/GenBank/DDBJ databases">
        <authorList>
            <person name="Martins R.C."/>
            <person name="Perdigao-Neto L.V."/>
            <person name="Costa S.F."/>
            <person name="Levin A.S.S."/>
        </authorList>
    </citation>
    <scope>NUCLEOTIDE SEQUENCE</scope>
    <source>
        <strain evidence="5">1283</strain>
    </source>
</reference>
<evidence type="ECO:0000313" key="5">
    <source>
        <dbReference type="EMBL" id="PYA57337.1"/>
    </source>
</evidence>
<feature type="transmembrane region" description="Helical" evidence="1">
    <location>
        <begin position="47"/>
        <end position="68"/>
    </location>
</feature>
<evidence type="ECO:0000313" key="4">
    <source>
        <dbReference type="EMBL" id="POP15331.1"/>
    </source>
</evidence>
<reference evidence="4" key="1">
    <citation type="submission" date="2018-01" db="EMBL/GenBank/DDBJ databases">
        <title>The opportunistic pathogen Serratia marcescens is an overlooked threat to honeybees.</title>
        <authorList>
            <person name="Raymann K."/>
            <person name="Shaffer Z."/>
            <person name="Coon K."/>
            <person name="Salisbury S."/>
            <person name="Moran N.A."/>
        </authorList>
    </citation>
    <scope>NUCLEOTIDE SEQUENCE [LARGE SCALE GENOMIC DNA]</scope>
    <source>
        <strain evidence="4">KZ19</strain>
    </source>
</reference>
<gene>
    <name evidence="3" type="ORF">C3R40_004445</name>
    <name evidence="4" type="ORF">C3R40_17550</name>
    <name evidence="5" type="ORF">DMW51_23615</name>
</gene>
<dbReference type="RefSeq" id="WP_033644041.1">
    <property type="nucleotide sequence ID" value="NZ_CABMHU010000079.1"/>
</dbReference>
<keyword evidence="2" id="KW-0732">Signal</keyword>
<dbReference type="EMBL" id="PQGI01000013">
    <property type="protein sequence ID" value="POP15331.1"/>
    <property type="molecule type" value="Genomic_DNA"/>
</dbReference>